<dbReference type="InterPro" id="IPR001736">
    <property type="entry name" value="PLipase_D/transphosphatidylase"/>
</dbReference>
<feature type="domain" description="LTD" evidence="10">
    <location>
        <begin position="716"/>
        <end position="836"/>
    </location>
</feature>
<dbReference type="GO" id="GO:0016042">
    <property type="term" value="P:lipid catabolic process"/>
    <property type="evidence" value="ECO:0007669"/>
    <property type="project" value="UniProtKB-KW"/>
</dbReference>
<dbReference type="PROSITE" id="PS51257">
    <property type="entry name" value="PROKAR_LIPOPROTEIN"/>
    <property type="match status" value="1"/>
</dbReference>
<organism evidence="11 12">
    <name type="scientific">Persicimonas caeni</name>
    <dbReference type="NCBI Taxonomy" id="2292766"/>
    <lineage>
        <taxon>Bacteria</taxon>
        <taxon>Deltaproteobacteria</taxon>
        <taxon>Bradymonadales</taxon>
        <taxon>Bradymonadaceae</taxon>
        <taxon>Persicimonas</taxon>
    </lineage>
</organism>
<dbReference type="GO" id="GO:0004630">
    <property type="term" value="F:phospholipase D activity"/>
    <property type="evidence" value="ECO:0007669"/>
    <property type="project" value="UniProtKB-EC"/>
</dbReference>
<evidence type="ECO:0000313" key="12">
    <source>
        <dbReference type="Proteomes" id="UP000315995"/>
    </source>
</evidence>
<dbReference type="RefSeq" id="WP_141197557.1">
    <property type="nucleotide sequence ID" value="NZ_CP041186.1"/>
</dbReference>
<dbReference type="Gene3D" id="2.60.40.1260">
    <property type="entry name" value="Lamin Tail domain"/>
    <property type="match status" value="3"/>
</dbReference>
<feature type="compositionally biased region" description="Low complexity" evidence="7">
    <location>
        <begin position="41"/>
        <end position="61"/>
    </location>
</feature>
<evidence type="ECO:0000259" key="10">
    <source>
        <dbReference type="PROSITE" id="PS51841"/>
    </source>
</evidence>
<dbReference type="GO" id="GO:0006793">
    <property type="term" value="P:phosphorus metabolic process"/>
    <property type="evidence" value="ECO:0007669"/>
    <property type="project" value="UniProtKB-ARBA"/>
</dbReference>
<dbReference type="InterPro" id="IPR001322">
    <property type="entry name" value="Lamin_tail_dom"/>
</dbReference>
<keyword evidence="12" id="KW-1185">Reference proteome</keyword>
<comment type="similarity">
    <text evidence="2">Belongs to the phospholipase D family.</text>
</comment>
<dbReference type="EMBL" id="CP041186">
    <property type="protein sequence ID" value="QDG51070.1"/>
    <property type="molecule type" value="Genomic_DNA"/>
</dbReference>
<evidence type="ECO:0000256" key="4">
    <source>
        <dbReference type="ARBA" id="ARBA00022801"/>
    </source>
</evidence>
<evidence type="ECO:0000259" key="9">
    <source>
        <dbReference type="PROSITE" id="PS50035"/>
    </source>
</evidence>
<evidence type="ECO:0000256" key="8">
    <source>
        <dbReference type="SAM" id="SignalP"/>
    </source>
</evidence>
<dbReference type="Proteomes" id="UP000315995">
    <property type="component" value="Chromosome"/>
</dbReference>
<accession>A0A5B8Y3U4</accession>
<reference evidence="11 12" key="1">
    <citation type="submission" date="2019-06" db="EMBL/GenBank/DDBJ databases">
        <title>Persicimonas caeni gen. nov., sp. nov., a predatory bacterium isolated from solar saltern.</title>
        <authorList>
            <person name="Wang S."/>
        </authorList>
    </citation>
    <scope>NUCLEOTIDE SEQUENCE [LARGE SCALE GENOMIC DNA]</scope>
    <source>
        <strain evidence="11 12">YN101</strain>
    </source>
</reference>
<dbReference type="InterPro" id="IPR025202">
    <property type="entry name" value="PLD-like_dom"/>
</dbReference>
<proteinExistence type="inferred from homology"/>
<feature type="region of interest" description="Disordered" evidence="7">
    <location>
        <begin position="27"/>
        <end position="61"/>
    </location>
</feature>
<feature type="chain" id="PRO_5030106338" description="phospholipase D" evidence="8">
    <location>
        <begin position="25"/>
        <end position="879"/>
    </location>
</feature>
<dbReference type="SUPFAM" id="SSF56024">
    <property type="entry name" value="Phospholipase D/nuclease"/>
    <property type="match status" value="2"/>
</dbReference>
<dbReference type="Gene3D" id="3.30.870.10">
    <property type="entry name" value="Endonuclease Chain A"/>
    <property type="match status" value="2"/>
</dbReference>
<accession>A0A4Y6PS58</accession>
<evidence type="ECO:0000256" key="6">
    <source>
        <dbReference type="ARBA" id="ARBA00023098"/>
    </source>
</evidence>
<dbReference type="SUPFAM" id="SSF74853">
    <property type="entry name" value="Lamin A/C globular tail domain"/>
    <property type="match status" value="3"/>
</dbReference>
<dbReference type="Pfam" id="PF13091">
    <property type="entry name" value="PLDc_2"/>
    <property type="match status" value="2"/>
</dbReference>
<evidence type="ECO:0000256" key="1">
    <source>
        <dbReference type="ARBA" id="ARBA00000798"/>
    </source>
</evidence>
<dbReference type="InterPro" id="IPR051406">
    <property type="entry name" value="PLD_domain"/>
</dbReference>
<feature type="domain" description="LTD" evidence="10">
    <location>
        <begin position="406"/>
        <end position="523"/>
    </location>
</feature>
<keyword evidence="8" id="KW-0732">Signal</keyword>
<dbReference type="PROSITE" id="PS50035">
    <property type="entry name" value="PLD"/>
    <property type="match status" value="2"/>
</dbReference>
<evidence type="ECO:0000256" key="2">
    <source>
        <dbReference type="ARBA" id="ARBA00008664"/>
    </source>
</evidence>
<dbReference type="OrthoDB" id="9765044at2"/>
<dbReference type="PROSITE" id="PS51841">
    <property type="entry name" value="LTD"/>
    <property type="match status" value="3"/>
</dbReference>
<dbReference type="PANTHER" id="PTHR43856:SF1">
    <property type="entry name" value="MITOCHONDRIAL CARDIOLIPIN HYDROLASE"/>
    <property type="match status" value="1"/>
</dbReference>
<gene>
    <name evidence="11" type="ORF">FIV42_10090</name>
</gene>
<feature type="region of interest" description="Disordered" evidence="7">
    <location>
        <begin position="839"/>
        <end position="879"/>
    </location>
</feature>
<evidence type="ECO:0000313" key="11">
    <source>
        <dbReference type="EMBL" id="QDG51070.1"/>
    </source>
</evidence>
<keyword evidence="4" id="KW-0378">Hydrolase</keyword>
<dbReference type="InterPro" id="IPR036415">
    <property type="entry name" value="Lamin_tail_dom_sf"/>
</dbReference>
<dbReference type="GO" id="GO:0016891">
    <property type="term" value="F:RNA endonuclease activity producing 5'-phosphomonoesters, hydrolytic mechanism"/>
    <property type="evidence" value="ECO:0007669"/>
    <property type="project" value="TreeGrafter"/>
</dbReference>
<protein>
    <recommendedName>
        <fullName evidence="3">phospholipase D</fullName>
        <ecNumber evidence="3">3.1.4.4</ecNumber>
    </recommendedName>
</protein>
<dbReference type="EC" id="3.1.4.4" evidence="3"/>
<feature type="domain" description="PLD phosphodiesterase" evidence="9">
    <location>
        <begin position="165"/>
        <end position="192"/>
    </location>
</feature>
<sequence length="879" mass="93919">MKSLMLRKLLGLALLLVLSGCLNAAPDAPGSAQAPAPADESSQQDGRQQDGSQQDDGPQGWQTVRRPYVIADGEVQLHFTRPGIVRDGGEDPEADDAIAEAIRGAQTSVDLCLYEFNRPEIVDAAVEAANNGVEVRFVGDGDELEDEGYVRLEHAGVEMALRKPHDRIMHNKFAVIDNRIVFTGSMNYSENGVMRNNNNLLRIESTDLADIYAQEFQQMYDERKFGRSKEPLGISLPVGIGNRPAEVYFSPQDDAAERVRDLLQEADTRVFFMIFSFTHGDISDDLIALADSGVEVVGIFDESQARGRYSVDEKLAEAGLPVFIDGNENAIGFAGGKLHHKVMLIDPGTDSDPVVVTGSYNWSKNATENNDENILVLHGPEYAAPYLEEFCKNLEVARPHPDIQVKPPNPCANLFTPVRINEFMPNPDGADSDNEWVEIVNTGTAPIDLTGWQLGDGLRKARHVFGDVVLPRGGSIVVYSGGATAQNPRTVASTGYLGLANNADEIVLRDEHDVVIDRVAYKSAESGISFNRDPDGGKEGDFVTHDTLGTGLESSPNRRADGTAWAGQPQVIINELFPNPSGTDDGNEFIELVNAGSASVNLQDWQLGDSVAGDRHVFSARTLGPGESVVVFDSGSHTSIANAITSSSGTLSLNNTGDTITLVDHLGRHVDQVQYAGSTDGASLNRQTDGSPLAAMVDHDTIGSALGSSSPGTRVDGSLWTRADLETRVIINEVFPNPDGSDAGQEFVEIINVGTQTADLSGWTLGDAVVSDRHTFPSDTRLAPDGVIVVFDSGTHDTVSGAVSASSGNLSLNNSGDVITLFDTGGEPVDAVHYDNATSGKSLNRLDDGNPDSPLDYHDQVSGAVGNSSPGLRADGSAW</sequence>
<keyword evidence="6" id="KW-0443">Lipid metabolism</keyword>
<name>A0A4Y6PS58_PERCE</name>
<dbReference type="PANTHER" id="PTHR43856">
    <property type="entry name" value="CARDIOLIPIN HYDROLASE"/>
    <property type="match status" value="1"/>
</dbReference>
<comment type="catalytic activity">
    <reaction evidence="1">
        <text>a 1,2-diacyl-sn-glycero-3-phosphocholine + H2O = a 1,2-diacyl-sn-glycero-3-phosphate + choline + H(+)</text>
        <dbReference type="Rhea" id="RHEA:14445"/>
        <dbReference type="ChEBI" id="CHEBI:15354"/>
        <dbReference type="ChEBI" id="CHEBI:15377"/>
        <dbReference type="ChEBI" id="CHEBI:15378"/>
        <dbReference type="ChEBI" id="CHEBI:57643"/>
        <dbReference type="ChEBI" id="CHEBI:58608"/>
        <dbReference type="EC" id="3.1.4.4"/>
    </reaction>
</comment>
<feature type="signal peptide" evidence="8">
    <location>
        <begin position="1"/>
        <end position="24"/>
    </location>
</feature>
<evidence type="ECO:0000256" key="7">
    <source>
        <dbReference type="SAM" id="MobiDB-lite"/>
    </source>
</evidence>
<feature type="domain" description="LTD" evidence="10">
    <location>
        <begin position="558"/>
        <end position="677"/>
    </location>
</feature>
<evidence type="ECO:0000256" key="5">
    <source>
        <dbReference type="ARBA" id="ARBA00022963"/>
    </source>
</evidence>
<dbReference type="AlphaFoldDB" id="A0A4Y6PS58"/>
<dbReference type="Pfam" id="PF00932">
    <property type="entry name" value="LTD"/>
    <property type="match status" value="3"/>
</dbReference>
<keyword evidence="5" id="KW-0442">Lipid degradation</keyword>
<evidence type="ECO:0000256" key="3">
    <source>
        <dbReference type="ARBA" id="ARBA00012027"/>
    </source>
</evidence>
<feature type="domain" description="PLD phosphodiesterase" evidence="9">
    <location>
        <begin position="334"/>
        <end position="366"/>
    </location>
</feature>
<dbReference type="SMART" id="SM00155">
    <property type="entry name" value="PLDc"/>
    <property type="match status" value="2"/>
</dbReference>